<dbReference type="Proteomes" id="UP000433577">
    <property type="component" value="Chromosome 4"/>
</dbReference>
<sequence>MLFQSLKPTLHAPAPLDLIWLALGSVPMAEFAAQAKPGALVLDLQHGLWERGTLEAAIGAAARRVPVIARCAENTHAAIAQALDAGAASVLVPLVETAAEAQRAVEACRYPPHGRRSGGGVRPLLAGVDAMLAADREVAVGVMIETVAGVENVAAIAATPGLDYLFIGTGDLALSRGTHDAEVLARDCERVQQAARAHGLACGLFTGDAEAARRAFADGYRMAVSANDIDMVRKGFLSARAHSLGAPGDHADAAPGHDHE</sequence>
<gene>
    <name evidence="5" type="ORF">FAZ98_29565</name>
</gene>
<dbReference type="RefSeq" id="WP_158956960.1">
    <property type="nucleotide sequence ID" value="NZ_CP046916.1"/>
</dbReference>
<evidence type="ECO:0000256" key="3">
    <source>
        <dbReference type="ARBA" id="ARBA00023239"/>
    </source>
</evidence>
<name>A0A7Z2GQ73_9BURK</name>
<keyword evidence="2" id="KW-0479">Metal-binding</keyword>
<dbReference type="SUPFAM" id="SSF51621">
    <property type="entry name" value="Phosphoenolpyruvate/pyruvate domain"/>
    <property type="match status" value="1"/>
</dbReference>
<dbReference type="GO" id="GO:0046872">
    <property type="term" value="F:metal ion binding"/>
    <property type="evidence" value="ECO:0007669"/>
    <property type="project" value="UniProtKB-KW"/>
</dbReference>
<proteinExistence type="inferred from homology"/>
<accession>A0A7Z2GQ73</accession>
<dbReference type="InterPro" id="IPR040442">
    <property type="entry name" value="Pyrv_kinase-like_dom_sf"/>
</dbReference>
<dbReference type="KEGG" id="pacs:FAZ98_29565"/>
<dbReference type="EMBL" id="CP046916">
    <property type="protein sequence ID" value="QGZ65971.1"/>
    <property type="molecule type" value="Genomic_DNA"/>
</dbReference>
<evidence type="ECO:0000256" key="2">
    <source>
        <dbReference type="ARBA" id="ARBA00022723"/>
    </source>
</evidence>
<evidence type="ECO:0000313" key="6">
    <source>
        <dbReference type="Proteomes" id="UP000433577"/>
    </source>
</evidence>
<organism evidence="5 6">
    <name type="scientific">Paraburkholderia acidisoli</name>
    <dbReference type="NCBI Taxonomy" id="2571748"/>
    <lineage>
        <taxon>Bacteria</taxon>
        <taxon>Pseudomonadati</taxon>
        <taxon>Pseudomonadota</taxon>
        <taxon>Betaproteobacteria</taxon>
        <taxon>Burkholderiales</taxon>
        <taxon>Burkholderiaceae</taxon>
        <taxon>Paraburkholderia</taxon>
    </lineage>
</organism>
<evidence type="ECO:0000313" key="5">
    <source>
        <dbReference type="EMBL" id="QGZ65971.1"/>
    </source>
</evidence>
<dbReference type="AlphaFoldDB" id="A0A7Z2GQ73"/>
<evidence type="ECO:0000259" key="4">
    <source>
        <dbReference type="Pfam" id="PF03328"/>
    </source>
</evidence>
<feature type="domain" description="HpcH/HpaI aldolase/citrate lyase" evidence="4">
    <location>
        <begin position="19"/>
        <end position="229"/>
    </location>
</feature>
<comment type="similarity">
    <text evidence="1">Belongs to the HpcH/HpaI aldolase family.</text>
</comment>
<dbReference type="GO" id="GO:0016832">
    <property type="term" value="F:aldehyde-lyase activity"/>
    <property type="evidence" value="ECO:0007669"/>
    <property type="project" value="TreeGrafter"/>
</dbReference>
<dbReference type="InterPro" id="IPR005000">
    <property type="entry name" value="Aldolase/citrate-lyase_domain"/>
</dbReference>
<dbReference type="OrthoDB" id="86160at2"/>
<protein>
    <submittedName>
        <fullName evidence="5">Aldolase</fullName>
    </submittedName>
</protein>
<dbReference type="PANTHER" id="PTHR30502">
    <property type="entry name" value="2-KETO-3-DEOXY-L-RHAMNONATE ALDOLASE"/>
    <property type="match status" value="1"/>
</dbReference>
<dbReference type="PANTHER" id="PTHR30502:SF0">
    <property type="entry name" value="PHOSPHOENOLPYRUVATE CARBOXYLASE FAMILY PROTEIN"/>
    <property type="match status" value="1"/>
</dbReference>
<dbReference type="Gene3D" id="3.20.20.60">
    <property type="entry name" value="Phosphoenolpyruvate-binding domains"/>
    <property type="match status" value="1"/>
</dbReference>
<evidence type="ECO:0000256" key="1">
    <source>
        <dbReference type="ARBA" id="ARBA00005568"/>
    </source>
</evidence>
<keyword evidence="3" id="KW-0456">Lyase</keyword>
<dbReference type="InterPro" id="IPR015813">
    <property type="entry name" value="Pyrv/PenolPyrv_kinase-like_dom"/>
</dbReference>
<dbReference type="GO" id="GO:0005737">
    <property type="term" value="C:cytoplasm"/>
    <property type="evidence" value="ECO:0007669"/>
    <property type="project" value="TreeGrafter"/>
</dbReference>
<dbReference type="Pfam" id="PF03328">
    <property type="entry name" value="HpcH_HpaI"/>
    <property type="match status" value="1"/>
</dbReference>
<reference evidence="5 6" key="1">
    <citation type="submission" date="2019-12" db="EMBL/GenBank/DDBJ databases">
        <title>Paraburkholderia acidiphila 7Q-K02 sp. nov and Paraburkholderia acidisoli DHF22 sp. nov., two strains isolated from forest soil.</title>
        <authorList>
            <person name="Gao Z."/>
            <person name="Qiu L."/>
        </authorList>
    </citation>
    <scope>NUCLEOTIDE SEQUENCE [LARGE SCALE GENOMIC DNA]</scope>
    <source>
        <strain evidence="5 6">DHF22</strain>
    </source>
</reference>
<keyword evidence="6" id="KW-1185">Reference proteome</keyword>
<dbReference type="InterPro" id="IPR050251">
    <property type="entry name" value="HpcH-HpaI_aldolase"/>
</dbReference>